<evidence type="ECO:0000313" key="6">
    <source>
        <dbReference type="EMBL" id="CAG2219104.1"/>
    </source>
</evidence>
<sequence>MQLLHQQSRTIEDLNNTFLQNRETIKSDLRSTGTGTSGYTDDDFQNYPCPKYGFYDVNDEHLDPNLYEDKPVDSFQIGQGNSPRPYSLNQDRKSSSDSQLGRENSPRPPHPNKKVNRHPIYSSVLGRGNSPRPHPFNQDSKLTTDSQIGLGNSPRPLLFSLNDKPTGYSQFGRENSRGQLENAAIHSSNNTQQIRQKVSKNDVPHQKLPTFDGKDDYEGFIIPFNRAARRNEWTEEEKLDRYIECLRGQASKFMTAIPRQERDSFESLSRHMENRQHNEKNEEFAEEVRRLVSRAYPTSSIELQEELAAEHFLKGHKNPKIAYEALNRQPKTVSSALDIVVQLQHNYHATLGRDVDYNTKQRTRRVTWKDEEENSNGQYEGLESVRHLVNSFRKPDNQTLQNEIKALRDLLERAMLHDSKPATLTAQSTGCYFCGDKSHFKRDCPKRSRSPSPIRRQDTGADCERRSVYQIGRGQDLLIPIQVNGNKVDATVDTGADVTVLSRSFANFIGLSSTTGIKACLLNAENGKEMEADMNVVAKLQLGKKEIIWKVCIAPIRDDILIGIDLLKEVDGIIMAKQGDLLLINNELIPGRYRKENDCQISRVTVEMETTLKPMDETDEFGGVESLKESIVDVSNPASLKNDYNTGSVLVETRLQENLEEDNVSDLDEVSAIGSNVSPEPRTQAPDSDAYDAATDDKSDSSKKENSLLEDYIIGSLEQTIQSLDSGKNSTKQDDESEQKEIISRDSGTLSPVSSGSKTNANVTKKIGSLNDALNPKISTKTDNSSDSSESRTQAPDSHRNHQMTKEKHPPKISRYGRKIYQPLRFKDGQ</sequence>
<dbReference type="GO" id="GO:0006508">
    <property type="term" value="P:proteolysis"/>
    <property type="evidence" value="ECO:0007669"/>
    <property type="project" value="InterPro"/>
</dbReference>
<keyword evidence="2" id="KW-0862">Zinc</keyword>
<evidence type="ECO:0000256" key="3">
    <source>
        <dbReference type="SAM" id="MobiDB-lite"/>
    </source>
</evidence>
<evidence type="ECO:0000259" key="4">
    <source>
        <dbReference type="PROSITE" id="PS50158"/>
    </source>
</evidence>
<feature type="compositionally biased region" description="Polar residues" evidence="3">
    <location>
        <begin position="746"/>
        <end position="763"/>
    </location>
</feature>
<dbReference type="SUPFAM" id="SSF50630">
    <property type="entry name" value="Acid proteases"/>
    <property type="match status" value="1"/>
</dbReference>
<comment type="caution">
    <text evidence="6">The sequence shown here is derived from an EMBL/GenBank/DDBJ whole genome shotgun (WGS) entry which is preliminary data.</text>
</comment>
<dbReference type="Proteomes" id="UP000683360">
    <property type="component" value="Unassembled WGS sequence"/>
</dbReference>
<dbReference type="PANTHER" id="PTHR19963">
    <property type="entry name" value="CCHC-TYPE DOMAIN-CONTAINING PROTEIN"/>
    <property type="match status" value="1"/>
</dbReference>
<dbReference type="OrthoDB" id="8905589at2759"/>
<dbReference type="GO" id="GO:0004190">
    <property type="term" value="F:aspartic-type endopeptidase activity"/>
    <property type="evidence" value="ECO:0007669"/>
    <property type="project" value="InterPro"/>
</dbReference>
<dbReference type="AlphaFoldDB" id="A0A8S3SDS4"/>
<feature type="region of interest" description="Disordered" evidence="3">
    <location>
        <begin position="673"/>
        <end position="706"/>
    </location>
</feature>
<feature type="compositionally biased region" description="Basic and acidic residues" evidence="3">
    <location>
        <begin position="731"/>
        <end position="744"/>
    </location>
</feature>
<dbReference type="PROSITE" id="PS00141">
    <property type="entry name" value="ASP_PROTEASE"/>
    <property type="match status" value="1"/>
</dbReference>
<evidence type="ECO:0000256" key="1">
    <source>
        <dbReference type="ARBA" id="ARBA00022801"/>
    </source>
</evidence>
<accession>A0A8S3SDS4</accession>
<dbReference type="InterPro" id="IPR034122">
    <property type="entry name" value="Retropepsin-like_bacterial"/>
</dbReference>
<dbReference type="SUPFAM" id="SSF57756">
    <property type="entry name" value="Retrovirus zinc finger-like domains"/>
    <property type="match status" value="1"/>
</dbReference>
<feature type="region of interest" description="Disordered" evidence="3">
    <location>
        <begin position="64"/>
        <end position="155"/>
    </location>
</feature>
<dbReference type="GO" id="GO:0008270">
    <property type="term" value="F:zinc ion binding"/>
    <property type="evidence" value="ECO:0007669"/>
    <property type="project" value="UniProtKB-KW"/>
</dbReference>
<dbReference type="Gene3D" id="4.10.60.10">
    <property type="entry name" value="Zinc finger, CCHC-type"/>
    <property type="match status" value="1"/>
</dbReference>
<dbReference type="Gene3D" id="2.40.70.10">
    <property type="entry name" value="Acid Proteases"/>
    <property type="match status" value="1"/>
</dbReference>
<dbReference type="PANTHER" id="PTHR19963:SF30">
    <property type="entry name" value="ENDONUCLEASE_EXONUCLEASE_PHOSPHATASE DOMAIN-CONTAINING PROTEIN"/>
    <property type="match status" value="1"/>
</dbReference>
<dbReference type="InterPro" id="IPR021109">
    <property type="entry name" value="Peptidase_aspartic_dom_sf"/>
</dbReference>
<dbReference type="Pfam" id="PF13975">
    <property type="entry name" value="gag-asp_proteas"/>
    <property type="match status" value="1"/>
</dbReference>
<organism evidence="6 7">
    <name type="scientific">Mytilus edulis</name>
    <name type="common">Blue mussel</name>
    <dbReference type="NCBI Taxonomy" id="6550"/>
    <lineage>
        <taxon>Eukaryota</taxon>
        <taxon>Metazoa</taxon>
        <taxon>Spiralia</taxon>
        <taxon>Lophotrochozoa</taxon>
        <taxon>Mollusca</taxon>
        <taxon>Bivalvia</taxon>
        <taxon>Autobranchia</taxon>
        <taxon>Pteriomorphia</taxon>
        <taxon>Mytilida</taxon>
        <taxon>Mytiloidea</taxon>
        <taxon>Mytilidae</taxon>
        <taxon>Mytilinae</taxon>
        <taxon>Mytilus</taxon>
    </lineage>
</organism>
<evidence type="ECO:0008006" key="8">
    <source>
        <dbReference type="Google" id="ProtNLM"/>
    </source>
</evidence>
<feature type="domain" description="Peptidase A2" evidence="5">
    <location>
        <begin position="488"/>
        <end position="503"/>
    </location>
</feature>
<feature type="compositionally biased region" description="Polar residues" evidence="3">
    <location>
        <begin position="777"/>
        <end position="796"/>
    </location>
</feature>
<dbReference type="CDD" id="cd05483">
    <property type="entry name" value="retropepsin_like_bacteria"/>
    <property type="match status" value="1"/>
</dbReference>
<keyword evidence="2" id="KW-0863">Zinc-finger</keyword>
<keyword evidence="1" id="KW-0378">Hydrolase</keyword>
<dbReference type="SMART" id="SM00343">
    <property type="entry name" value="ZnF_C2HC"/>
    <property type="match status" value="1"/>
</dbReference>
<evidence type="ECO:0000259" key="5">
    <source>
        <dbReference type="PROSITE" id="PS50175"/>
    </source>
</evidence>
<dbReference type="PROSITE" id="PS50158">
    <property type="entry name" value="ZF_CCHC"/>
    <property type="match status" value="1"/>
</dbReference>
<dbReference type="InterPro" id="IPR001995">
    <property type="entry name" value="Peptidase_A2_cat"/>
</dbReference>
<proteinExistence type="predicted"/>
<dbReference type="InterPro" id="IPR036875">
    <property type="entry name" value="Znf_CCHC_sf"/>
</dbReference>
<feature type="compositionally biased region" description="Polar residues" evidence="3">
    <location>
        <begin position="76"/>
        <end position="89"/>
    </location>
</feature>
<evidence type="ECO:0000256" key="2">
    <source>
        <dbReference type="PROSITE-ProRule" id="PRU00047"/>
    </source>
</evidence>
<feature type="compositionally biased region" description="Basic and acidic residues" evidence="3">
    <location>
        <begin position="695"/>
        <end position="706"/>
    </location>
</feature>
<keyword evidence="2" id="KW-0479">Metal-binding</keyword>
<name>A0A8S3SDS4_MYTED</name>
<keyword evidence="7" id="KW-1185">Reference proteome</keyword>
<dbReference type="PROSITE" id="PS50175">
    <property type="entry name" value="ASP_PROT_RETROV"/>
    <property type="match status" value="1"/>
</dbReference>
<evidence type="ECO:0000313" key="7">
    <source>
        <dbReference type="Proteomes" id="UP000683360"/>
    </source>
</evidence>
<dbReference type="InterPro" id="IPR001969">
    <property type="entry name" value="Aspartic_peptidase_AS"/>
</dbReference>
<feature type="compositionally biased region" description="Polar residues" evidence="3">
    <location>
        <begin position="137"/>
        <end position="150"/>
    </location>
</feature>
<feature type="domain" description="CCHC-type" evidence="4">
    <location>
        <begin position="431"/>
        <end position="446"/>
    </location>
</feature>
<dbReference type="GO" id="GO:0003676">
    <property type="term" value="F:nucleic acid binding"/>
    <property type="evidence" value="ECO:0007669"/>
    <property type="project" value="InterPro"/>
</dbReference>
<feature type="compositionally biased region" description="Basic and acidic residues" evidence="3">
    <location>
        <begin position="797"/>
        <end position="810"/>
    </location>
</feature>
<dbReference type="InterPro" id="IPR001878">
    <property type="entry name" value="Znf_CCHC"/>
</dbReference>
<gene>
    <name evidence="6" type="ORF">MEDL_32651</name>
</gene>
<dbReference type="EMBL" id="CAJPWZ010001622">
    <property type="protein sequence ID" value="CAG2219104.1"/>
    <property type="molecule type" value="Genomic_DNA"/>
</dbReference>
<feature type="region of interest" description="Disordered" evidence="3">
    <location>
        <begin position="724"/>
        <end position="830"/>
    </location>
</feature>
<reference evidence="6" key="1">
    <citation type="submission" date="2021-03" db="EMBL/GenBank/DDBJ databases">
        <authorList>
            <person name="Bekaert M."/>
        </authorList>
    </citation>
    <scope>NUCLEOTIDE SEQUENCE</scope>
</reference>
<protein>
    <recommendedName>
        <fullName evidence="8">CCHC-type domain-containing protein</fullName>
    </recommendedName>
</protein>